<comment type="caution">
    <text evidence="2">The sequence shown here is derived from an EMBL/GenBank/DDBJ whole genome shotgun (WGS) entry which is preliminary data.</text>
</comment>
<dbReference type="VEuPathDB" id="TriTrypDB:ECC02_012027"/>
<evidence type="ECO:0008006" key="4">
    <source>
        <dbReference type="Google" id="ProtNLM"/>
    </source>
</evidence>
<evidence type="ECO:0000313" key="3">
    <source>
        <dbReference type="Proteomes" id="UP000583944"/>
    </source>
</evidence>
<accession>A0A7J6XN61</accession>
<dbReference type="Proteomes" id="UP000583944">
    <property type="component" value="Unassembled WGS sequence"/>
</dbReference>
<name>A0A7J6XN61_TRYCR</name>
<reference evidence="2 3" key="1">
    <citation type="journal article" date="2019" name="Genome Biol. Evol.">
        <title>Nanopore Sequencing Significantly Improves Genome Assembly of the Protozoan Parasite Trypanosoma cruzi.</title>
        <authorList>
            <person name="Diaz-Viraque F."/>
            <person name="Pita S."/>
            <person name="Greif G."/>
            <person name="de Souza R.C.M."/>
            <person name="Iraola G."/>
            <person name="Robello C."/>
        </authorList>
    </citation>
    <scope>NUCLEOTIDE SEQUENCE [LARGE SCALE GENOMIC DNA]</scope>
    <source>
        <strain evidence="2 3">Berenice</strain>
    </source>
</reference>
<evidence type="ECO:0000313" key="2">
    <source>
        <dbReference type="EMBL" id="KAF5215298.1"/>
    </source>
</evidence>
<sequence>MEGYAGGKGSRAHRVTGACRCGEDSIPGVDPDIGPRVAALRTGAMRLLPTLRQACTRPADHKEPSVSVVPSLPHCGDRPASASAGTSSRREHRNSLSTSERRIEFLLPNLQQSALVRPQYEGTCRTCSAWRYNSLRGPPMRMPQWRHRLLNRCLARRSPPKLPSMPAGKTRRKHKRGYSRWTRLFRHRLITDATGCCSPRRTTGDSASSTVGMHLSLGTGTATVCDCPSPHDGPFATEYLPLLYGRPLRYSLVIVAAYNQNKITSCFVVNIACASRGPTTRVVCGDLSLLIVTLLLCCCVRCTFLCVCAPSVRGADTTDRSRRMNMRWSLVCRSCLLLPLPSVCWCCGRAVCVCACCRGLECVSCVVCGVRCMPGCCPLLMWCALCVCLPHLSSPLLLSISLTVQISSTPLNDHTHDDDDVPSAVRLVGARPVLLPVRVCVRD</sequence>
<protein>
    <recommendedName>
        <fullName evidence="4">Mucin TcMUCII</fullName>
    </recommendedName>
</protein>
<feature type="region of interest" description="Disordered" evidence="1">
    <location>
        <begin position="56"/>
        <end position="100"/>
    </location>
</feature>
<organism evidence="2 3">
    <name type="scientific">Trypanosoma cruzi</name>
    <dbReference type="NCBI Taxonomy" id="5693"/>
    <lineage>
        <taxon>Eukaryota</taxon>
        <taxon>Discoba</taxon>
        <taxon>Euglenozoa</taxon>
        <taxon>Kinetoplastea</taxon>
        <taxon>Metakinetoplastina</taxon>
        <taxon>Trypanosomatida</taxon>
        <taxon>Trypanosomatidae</taxon>
        <taxon>Trypanosoma</taxon>
        <taxon>Schizotrypanum</taxon>
    </lineage>
</organism>
<dbReference type="AlphaFoldDB" id="A0A7J6XN61"/>
<proteinExistence type="predicted"/>
<dbReference type="VEuPathDB" id="TriTrypDB:BCY84_09208"/>
<dbReference type="EMBL" id="JABDHM010000339">
    <property type="protein sequence ID" value="KAF5215298.1"/>
    <property type="molecule type" value="Genomic_DNA"/>
</dbReference>
<gene>
    <name evidence="2" type="ORF">ECC02_012027</name>
</gene>
<evidence type="ECO:0000256" key="1">
    <source>
        <dbReference type="SAM" id="MobiDB-lite"/>
    </source>
</evidence>